<sequence length="201" mass="22051">MGMVSAFAPLITAGIFGATLSSALACLVSAPKVFQCLCKDKLYPLIGFFGKGYGKNDEPLRAYLLTYIIAACFILIGWRPSFRFYSKWLSLLGAVCCVVIMFLLTWWAALIAFGVVFFLLGYTLYKPAVNWGSSVQAGAYSIALNQLVGLNNVEDHVKNYRRRGVIRDLSVLGIGLRPAGVRNEWRLARDEQFGSAGESAS</sequence>
<organism evidence="8 9">
    <name type="scientific">Lates japonicus</name>
    <name type="common">Japanese lates</name>
    <dbReference type="NCBI Taxonomy" id="270547"/>
    <lineage>
        <taxon>Eukaryota</taxon>
        <taxon>Metazoa</taxon>
        <taxon>Chordata</taxon>
        <taxon>Craniata</taxon>
        <taxon>Vertebrata</taxon>
        <taxon>Euteleostomi</taxon>
        <taxon>Actinopterygii</taxon>
        <taxon>Neopterygii</taxon>
        <taxon>Teleostei</taxon>
        <taxon>Neoteleostei</taxon>
        <taxon>Acanthomorphata</taxon>
        <taxon>Carangaria</taxon>
        <taxon>Carangaria incertae sedis</taxon>
        <taxon>Centropomidae</taxon>
        <taxon>Lates</taxon>
    </lineage>
</organism>
<keyword evidence="4 5" id="KW-0472">Membrane</keyword>
<evidence type="ECO:0000313" key="9">
    <source>
        <dbReference type="Proteomes" id="UP001279410"/>
    </source>
</evidence>
<feature type="domain" description="Amino acid permease/ SLC12A" evidence="7">
    <location>
        <begin position="3"/>
        <end position="76"/>
    </location>
</feature>
<evidence type="ECO:0000256" key="2">
    <source>
        <dbReference type="ARBA" id="ARBA00022692"/>
    </source>
</evidence>
<dbReference type="PANTHER" id="PTHR11827">
    <property type="entry name" value="SOLUTE CARRIER FAMILY 12, CATION COTRANSPORTERS"/>
    <property type="match status" value="1"/>
</dbReference>
<dbReference type="Proteomes" id="UP001279410">
    <property type="component" value="Unassembled WGS sequence"/>
</dbReference>
<keyword evidence="3 5" id="KW-1133">Transmembrane helix</keyword>
<dbReference type="AlphaFoldDB" id="A0AAD3MGL8"/>
<dbReference type="GO" id="GO:0008511">
    <property type="term" value="F:sodium:potassium:chloride symporter activity"/>
    <property type="evidence" value="ECO:0007669"/>
    <property type="project" value="TreeGrafter"/>
</dbReference>
<dbReference type="EMBL" id="BRZM01003941">
    <property type="protein sequence ID" value="GLD53514.1"/>
    <property type="molecule type" value="Genomic_DNA"/>
</dbReference>
<dbReference type="GO" id="GO:0016324">
    <property type="term" value="C:apical plasma membrane"/>
    <property type="evidence" value="ECO:0007669"/>
    <property type="project" value="TreeGrafter"/>
</dbReference>
<evidence type="ECO:0000256" key="5">
    <source>
        <dbReference type="SAM" id="Phobius"/>
    </source>
</evidence>
<dbReference type="GO" id="GO:0055064">
    <property type="term" value="P:chloride ion homeostasis"/>
    <property type="evidence" value="ECO:0007669"/>
    <property type="project" value="TreeGrafter"/>
</dbReference>
<dbReference type="InterPro" id="IPR004842">
    <property type="entry name" value="SLC12A_fam"/>
</dbReference>
<keyword evidence="6" id="KW-0732">Signal</keyword>
<dbReference type="PANTHER" id="PTHR11827:SF9">
    <property type="entry name" value="SOLUTE CARRIER FAMILY 12 MEMBER 3"/>
    <property type="match status" value="1"/>
</dbReference>
<proteinExistence type="predicted"/>
<dbReference type="GO" id="GO:0055078">
    <property type="term" value="P:sodium ion homeostasis"/>
    <property type="evidence" value="ECO:0007669"/>
    <property type="project" value="TreeGrafter"/>
</dbReference>
<feature type="chain" id="PRO_5042024370" evidence="6">
    <location>
        <begin position="26"/>
        <end position="201"/>
    </location>
</feature>
<feature type="transmembrane region" description="Helical" evidence="5">
    <location>
        <begin position="90"/>
        <end position="122"/>
    </location>
</feature>
<dbReference type="Pfam" id="PF00324">
    <property type="entry name" value="AA_permease"/>
    <property type="match status" value="1"/>
</dbReference>
<feature type="transmembrane region" description="Helical" evidence="5">
    <location>
        <begin position="60"/>
        <end position="78"/>
    </location>
</feature>
<evidence type="ECO:0000256" key="1">
    <source>
        <dbReference type="ARBA" id="ARBA00004141"/>
    </source>
</evidence>
<feature type="signal peptide" evidence="6">
    <location>
        <begin position="1"/>
        <end position="25"/>
    </location>
</feature>
<evidence type="ECO:0000256" key="4">
    <source>
        <dbReference type="ARBA" id="ARBA00023136"/>
    </source>
</evidence>
<keyword evidence="9" id="KW-1185">Reference proteome</keyword>
<evidence type="ECO:0000259" key="7">
    <source>
        <dbReference type="Pfam" id="PF00324"/>
    </source>
</evidence>
<protein>
    <submittedName>
        <fullName evidence="8">Solute carrier family 12 member 3</fullName>
    </submittedName>
</protein>
<reference evidence="8" key="1">
    <citation type="submission" date="2022-08" db="EMBL/GenBank/DDBJ databases">
        <title>Genome sequencing of akame (Lates japonicus).</title>
        <authorList>
            <person name="Hashiguchi Y."/>
            <person name="Takahashi H."/>
        </authorList>
    </citation>
    <scope>NUCLEOTIDE SEQUENCE</scope>
    <source>
        <strain evidence="8">Kochi</strain>
    </source>
</reference>
<accession>A0AAD3MGL8</accession>
<evidence type="ECO:0000313" key="8">
    <source>
        <dbReference type="EMBL" id="GLD53514.1"/>
    </source>
</evidence>
<evidence type="ECO:0000256" key="3">
    <source>
        <dbReference type="ARBA" id="ARBA00022989"/>
    </source>
</evidence>
<keyword evidence="2 5" id="KW-0812">Transmembrane</keyword>
<dbReference type="InterPro" id="IPR004841">
    <property type="entry name" value="AA-permease/SLC12A_dom"/>
</dbReference>
<name>A0AAD3MGL8_LATJO</name>
<comment type="caution">
    <text evidence="8">The sequence shown here is derived from an EMBL/GenBank/DDBJ whole genome shotgun (WGS) entry which is preliminary data.</text>
</comment>
<evidence type="ECO:0000256" key="6">
    <source>
        <dbReference type="SAM" id="SignalP"/>
    </source>
</evidence>
<dbReference type="GO" id="GO:1990573">
    <property type="term" value="P:potassium ion import across plasma membrane"/>
    <property type="evidence" value="ECO:0007669"/>
    <property type="project" value="TreeGrafter"/>
</dbReference>
<comment type="subcellular location">
    <subcellularLocation>
        <location evidence="1">Membrane</location>
        <topology evidence="1">Multi-pass membrane protein</topology>
    </subcellularLocation>
</comment>
<dbReference type="Gene3D" id="1.20.1740.10">
    <property type="entry name" value="Amino acid/polyamine transporter I"/>
    <property type="match status" value="1"/>
</dbReference>
<dbReference type="GO" id="GO:0055075">
    <property type="term" value="P:potassium ion homeostasis"/>
    <property type="evidence" value="ECO:0007669"/>
    <property type="project" value="TreeGrafter"/>
</dbReference>
<gene>
    <name evidence="8" type="ORF">AKAME5_002834500</name>
</gene>
<dbReference type="GO" id="GO:0006884">
    <property type="term" value="P:cell volume homeostasis"/>
    <property type="evidence" value="ECO:0007669"/>
    <property type="project" value="TreeGrafter"/>
</dbReference>